<keyword evidence="1" id="KW-0456">Lyase</keyword>
<dbReference type="PANTHER" id="PTHR11941">
    <property type="entry name" value="ENOYL-COA HYDRATASE-RELATED"/>
    <property type="match status" value="1"/>
</dbReference>
<dbReference type="CDD" id="cd06558">
    <property type="entry name" value="crotonase-like"/>
    <property type="match status" value="1"/>
</dbReference>
<reference evidence="1 2" key="1">
    <citation type="submission" date="2019-01" db="EMBL/GenBank/DDBJ databases">
        <title>Egibacter rhizosphaerae EGI 80759T.</title>
        <authorList>
            <person name="Chen D.-D."/>
            <person name="Tian Y."/>
            <person name="Jiao J.-Y."/>
            <person name="Zhang X.-T."/>
            <person name="Zhang Y.-G."/>
            <person name="Zhang Y."/>
            <person name="Xiao M."/>
            <person name="Shu W.-S."/>
            <person name="Li W.-J."/>
        </authorList>
    </citation>
    <scope>NUCLEOTIDE SEQUENCE [LARGE SCALE GENOMIC DNA]</scope>
    <source>
        <strain evidence="1 2">EGI 80759</strain>
    </source>
</reference>
<dbReference type="Proteomes" id="UP000291469">
    <property type="component" value="Chromosome"/>
</dbReference>
<dbReference type="EC" id="4.2.1.17" evidence="1"/>
<accession>A0A411YBG9</accession>
<dbReference type="PANTHER" id="PTHR11941:SF54">
    <property type="entry name" value="ENOYL-COA HYDRATASE, MITOCHONDRIAL"/>
    <property type="match status" value="1"/>
</dbReference>
<dbReference type="InterPro" id="IPR001753">
    <property type="entry name" value="Enoyl-CoA_hydra/iso"/>
</dbReference>
<dbReference type="Pfam" id="PF00378">
    <property type="entry name" value="ECH_1"/>
    <property type="match status" value="1"/>
</dbReference>
<dbReference type="GO" id="GO:0006635">
    <property type="term" value="P:fatty acid beta-oxidation"/>
    <property type="evidence" value="ECO:0007669"/>
    <property type="project" value="TreeGrafter"/>
</dbReference>
<dbReference type="OrthoDB" id="4608673at2"/>
<dbReference type="KEGG" id="erz:ER308_02645"/>
<dbReference type="InterPro" id="IPR029045">
    <property type="entry name" value="ClpP/crotonase-like_dom_sf"/>
</dbReference>
<gene>
    <name evidence="1" type="ORF">ER308_02645</name>
</gene>
<dbReference type="NCBIfam" id="NF004796">
    <property type="entry name" value="PRK06144.1"/>
    <property type="match status" value="1"/>
</dbReference>
<name>A0A411YBG9_9ACTN</name>
<protein>
    <submittedName>
        <fullName evidence="1">Enoyl-CoA hydratase</fullName>
        <ecNumber evidence="1">4.2.1.17</ecNumber>
    </submittedName>
</protein>
<dbReference type="SUPFAM" id="SSF52096">
    <property type="entry name" value="ClpP/crotonase"/>
    <property type="match status" value="1"/>
</dbReference>
<organism evidence="1 2">
    <name type="scientific">Egibacter rhizosphaerae</name>
    <dbReference type="NCBI Taxonomy" id="1670831"/>
    <lineage>
        <taxon>Bacteria</taxon>
        <taxon>Bacillati</taxon>
        <taxon>Actinomycetota</taxon>
        <taxon>Nitriliruptoria</taxon>
        <taxon>Egibacterales</taxon>
        <taxon>Egibacteraceae</taxon>
        <taxon>Egibacter</taxon>
    </lineage>
</organism>
<sequence length="259" mass="28640">MSDEGEVRFERHGARVTLTFDRPDARNAMTWKMYDELEAHCESLADDPEARVVVLRGEGGKAFIAGTDIGQFKEFESGEDGIDYERRIERIVQKLEALPMPTIAAVEGYAVGGGLTISAVCDLRVCSSTAKFGLPIARTLGNCVSIENISRLVWMIGPTATKALIYRADFVDAERALALGLATEVVPEGALGARVDTLCEQLERHAPLTMAATKELTRRLMLEQLPEDEDIIRQVYGSDDFKEGTAAFVEKRQANWQNR</sequence>
<dbReference type="RefSeq" id="WP_131153569.1">
    <property type="nucleotide sequence ID" value="NZ_CP036402.1"/>
</dbReference>
<evidence type="ECO:0000313" key="1">
    <source>
        <dbReference type="EMBL" id="QBI18571.1"/>
    </source>
</evidence>
<dbReference type="GO" id="GO:0004300">
    <property type="term" value="F:enoyl-CoA hydratase activity"/>
    <property type="evidence" value="ECO:0007669"/>
    <property type="project" value="UniProtKB-EC"/>
</dbReference>
<keyword evidence="2" id="KW-1185">Reference proteome</keyword>
<proteinExistence type="predicted"/>
<evidence type="ECO:0000313" key="2">
    <source>
        <dbReference type="Proteomes" id="UP000291469"/>
    </source>
</evidence>
<dbReference type="AlphaFoldDB" id="A0A411YBG9"/>
<dbReference type="EMBL" id="CP036402">
    <property type="protein sequence ID" value="QBI18571.1"/>
    <property type="molecule type" value="Genomic_DNA"/>
</dbReference>
<dbReference type="Gene3D" id="3.90.226.10">
    <property type="entry name" value="2-enoyl-CoA Hydratase, Chain A, domain 1"/>
    <property type="match status" value="1"/>
</dbReference>